<feature type="chain" id="PRO_5047331785" description="DUF4468 domain-containing protein" evidence="1">
    <location>
        <begin position="19"/>
        <end position="195"/>
    </location>
</feature>
<dbReference type="RefSeq" id="WP_237229501.1">
    <property type="nucleotide sequence ID" value="NZ_JAKKDV010000001.1"/>
</dbReference>
<keyword evidence="3" id="KW-1185">Reference proteome</keyword>
<gene>
    <name evidence="2" type="ORF">L3X39_00960</name>
</gene>
<organism evidence="2 3">
    <name type="scientific">Flaviramulus multivorans</name>
    <dbReference type="NCBI Taxonomy" id="1304750"/>
    <lineage>
        <taxon>Bacteria</taxon>
        <taxon>Pseudomonadati</taxon>
        <taxon>Bacteroidota</taxon>
        <taxon>Flavobacteriia</taxon>
        <taxon>Flavobacteriales</taxon>
        <taxon>Flavobacteriaceae</taxon>
        <taxon>Flaviramulus</taxon>
    </lineage>
</organism>
<protein>
    <recommendedName>
        <fullName evidence="4">DUF4468 domain-containing protein</fullName>
    </recommendedName>
</protein>
<feature type="signal peptide" evidence="1">
    <location>
        <begin position="1"/>
        <end position="18"/>
    </location>
</feature>
<proteinExistence type="predicted"/>
<reference evidence="2 3" key="1">
    <citation type="submission" date="2022-01" db="EMBL/GenBank/DDBJ databases">
        <title>Draft genome sequence of Sabulilitoribacter multivorans KCTC 32326.</title>
        <authorList>
            <person name="Oh J.-S."/>
        </authorList>
    </citation>
    <scope>NUCLEOTIDE SEQUENCE [LARGE SCALE GENOMIC DNA]</scope>
    <source>
        <strain evidence="2 3">M-M16</strain>
    </source>
</reference>
<evidence type="ECO:0000313" key="2">
    <source>
        <dbReference type="EMBL" id="MCF7559191.1"/>
    </source>
</evidence>
<dbReference type="EMBL" id="JAKKDV010000001">
    <property type="protein sequence ID" value="MCF7559191.1"/>
    <property type="molecule type" value="Genomic_DNA"/>
</dbReference>
<keyword evidence="1" id="KW-0732">Signal</keyword>
<evidence type="ECO:0000313" key="3">
    <source>
        <dbReference type="Proteomes" id="UP001200022"/>
    </source>
</evidence>
<dbReference type="Proteomes" id="UP001200022">
    <property type="component" value="Unassembled WGS sequence"/>
</dbReference>
<comment type="caution">
    <text evidence="2">The sequence shown here is derived from an EMBL/GenBank/DDBJ whole genome shotgun (WGS) entry which is preliminary data.</text>
</comment>
<evidence type="ECO:0008006" key="4">
    <source>
        <dbReference type="Google" id="ProtNLM"/>
    </source>
</evidence>
<name>A0ABS9IF80_9FLAO</name>
<accession>A0ABS9IF80</accession>
<sequence>MKKYTLLVALFISFLSFSQNETISSTQKNNPNSDIESFVYDINGLSPKSISVQLKEDKGKDKDLYPKIVNWIKEKYGDGIEISGNKNKIKIKGLTYNAICYGVSNYKCKNMIYDIEITLKKKEYIFKPFTLSYLTGSINNPKENIINLNESDFYKANGTIKKRFINVPSQIETLFNDLNKSLYTYLNDNPQFTEW</sequence>
<evidence type="ECO:0000256" key="1">
    <source>
        <dbReference type="SAM" id="SignalP"/>
    </source>
</evidence>